<evidence type="ECO:0000313" key="4">
    <source>
        <dbReference type="Proteomes" id="UP001196870"/>
    </source>
</evidence>
<dbReference type="Gene3D" id="3.40.190.150">
    <property type="entry name" value="Bordetella uptake gene, domain 1"/>
    <property type="match status" value="1"/>
</dbReference>
<feature type="chain" id="PRO_5045049412" evidence="2">
    <location>
        <begin position="22"/>
        <end position="319"/>
    </location>
</feature>
<evidence type="ECO:0000256" key="2">
    <source>
        <dbReference type="SAM" id="SignalP"/>
    </source>
</evidence>
<comment type="caution">
    <text evidence="3">The sequence shown here is derived from an EMBL/GenBank/DDBJ whole genome shotgun (WGS) entry which is preliminary data.</text>
</comment>
<name>A0ABS5F2R4_9PROT</name>
<dbReference type="PIRSF" id="PIRSF017082">
    <property type="entry name" value="YflP"/>
    <property type="match status" value="1"/>
</dbReference>
<dbReference type="InterPro" id="IPR005064">
    <property type="entry name" value="BUG"/>
</dbReference>
<keyword evidence="2" id="KW-0732">Signal</keyword>
<gene>
    <name evidence="3" type="ORF">GXW71_21035</name>
</gene>
<evidence type="ECO:0000313" key="3">
    <source>
        <dbReference type="EMBL" id="MBR0666859.1"/>
    </source>
</evidence>
<dbReference type="InterPro" id="IPR042100">
    <property type="entry name" value="Bug_dom1"/>
</dbReference>
<feature type="signal peptide" evidence="2">
    <location>
        <begin position="1"/>
        <end position="21"/>
    </location>
</feature>
<evidence type="ECO:0000256" key="1">
    <source>
        <dbReference type="ARBA" id="ARBA00006987"/>
    </source>
</evidence>
<protein>
    <submittedName>
        <fullName evidence="3">Tripartite tricarboxylate transporter substrate binding protein</fullName>
    </submittedName>
</protein>
<comment type="similarity">
    <text evidence="1">Belongs to the UPF0065 (bug) family.</text>
</comment>
<reference evidence="4" key="1">
    <citation type="journal article" date="2021" name="Syst. Appl. Microbiol.">
        <title>Roseomonas hellenica sp. nov., isolated from roots of wild-growing Alkanna tinctoria.</title>
        <authorList>
            <person name="Rat A."/>
            <person name="Naranjo H.D."/>
            <person name="Lebbe L."/>
            <person name="Cnockaert M."/>
            <person name="Krigas N."/>
            <person name="Grigoriadou K."/>
            <person name="Maloupa E."/>
            <person name="Willems A."/>
        </authorList>
    </citation>
    <scope>NUCLEOTIDE SEQUENCE [LARGE SCALE GENOMIC DNA]</scope>
    <source>
        <strain evidence="4">LMG 31523</strain>
    </source>
</reference>
<accession>A0ABS5F2R4</accession>
<dbReference type="Gene3D" id="3.40.190.10">
    <property type="entry name" value="Periplasmic binding protein-like II"/>
    <property type="match status" value="1"/>
</dbReference>
<organism evidence="3 4">
    <name type="scientific">Plastoroseomonas hellenica</name>
    <dbReference type="NCBI Taxonomy" id="2687306"/>
    <lineage>
        <taxon>Bacteria</taxon>
        <taxon>Pseudomonadati</taxon>
        <taxon>Pseudomonadota</taxon>
        <taxon>Alphaproteobacteria</taxon>
        <taxon>Acetobacterales</taxon>
        <taxon>Acetobacteraceae</taxon>
        <taxon>Plastoroseomonas</taxon>
    </lineage>
</organism>
<dbReference type="EMBL" id="JAAGBB010000027">
    <property type="protein sequence ID" value="MBR0666859.1"/>
    <property type="molecule type" value="Genomic_DNA"/>
</dbReference>
<dbReference type="PANTHER" id="PTHR42928:SF5">
    <property type="entry name" value="BLR1237 PROTEIN"/>
    <property type="match status" value="1"/>
</dbReference>
<keyword evidence="4" id="KW-1185">Reference proteome</keyword>
<dbReference type="Pfam" id="PF03401">
    <property type="entry name" value="TctC"/>
    <property type="match status" value="1"/>
</dbReference>
<dbReference type="SUPFAM" id="SSF53850">
    <property type="entry name" value="Periplasmic binding protein-like II"/>
    <property type="match status" value="1"/>
</dbReference>
<dbReference type="RefSeq" id="WP_211854639.1">
    <property type="nucleotide sequence ID" value="NZ_JAAGBB010000027.1"/>
</dbReference>
<dbReference type="PANTHER" id="PTHR42928">
    <property type="entry name" value="TRICARBOXYLATE-BINDING PROTEIN"/>
    <property type="match status" value="1"/>
</dbReference>
<proteinExistence type="inferred from homology"/>
<sequence length="319" mass="32545">MISRRLLLAAPALLPALSARADARPVTLVVPFPPGGGVDALARAVGERLAPRLGVPVVIDNRPGGSTSLAAGLVARAEPDGRTLLIGTPALSINPVLQPALPPGDPRGALVAIGRIATLPYVLHVGPAGRGFATLADLIAWGRANPDRLDFANSGTATATHLSAALLAHRAGISVTHVPYRGGAQAALDIAAGRVHGMFQHAIEALPLLRGRETRALAVSTADRSNVLPEVPAVAETVAGFDTGSWNGLFAPRGTPPAIVARLNAALNEALADPTLATLFTPQATRFIPGPPEALSELLESEIGGWSALASATGIRAES</sequence>
<dbReference type="Proteomes" id="UP001196870">
    <property type="component" value="Unassembled WGS sequence"/>
</dbReference>